<evidence type="ECO:0000259" key="2">
    <source>
        <dbReference type="PROSITE" id="PS50965"/>
    </source>
</evidence>
<keyword evidence="4" id="KW-1185">Reference proteome</keyword>
<gene>
    <name evidence="3" type="ORF">FCL40_07195</name>
</gene>
<evidence type="ECO:0000256" key="1">
    <source>
        <dbReference type="SAM" id="MobiDB-lite"/>
    </source>
</evidence>
<evidence type="ECO:0000313" key="3">
    <source>
        <dbReference type="EMBL" id="TKB49929.1"/>
    </source>
</evidence>
<reference evidence="3 4" key="1">
    <citation type="submission" date="2019-04" db="EMBL/GenBank/DDBJ databases">
        <authorList>
            <person name="Hwang J.C."/>
        </authorList>
    </citation>
    <scope>NUCLEOTIDE SEQUENCE [LARGE SCALE GENOMIC DNA]</scope>
    <source>
        <strain evidence="3 4">IMCC35001</strain>
    </source>
</reference>
<protein>
    <submittedName>
        <fullName evidence="3">NERD domain-containing protein</fullName>
    </submittedName>
</protein>
<feature type="region of interest" description="Disordered" evidence="1">
    <location>
        <begin position="221"/>
        <end position="266"/>
    </location>
</feature>
<dbReference type="PROSITE" id="PS50965">
    <property type="entry name" value="NERD"/>
    <property type="match status" value="1"/>
</dbReference>
<proteinExistence type="predicted"/>
<comment type="caution">
    <text evidence="3">The sequence shown here is derived from an EMBL/GenBank/DDBJ whole genome shotgun (WGS) entry which is preliminary data.</text>
</comment>
<feature type="compositionally biased region" description="Basic and acidic residues" evidence="1">
    <location>
        <begin position="1"/>
        <end position="15"/>
    </location>
</feature>
<dbReference type="Pfam" id="PF08378">
    <property type="entry name" value="NERD"/>
    <property type="match status" value="1"/>
</dbReference>
<sequence length="313" mass="36045">MILKERDSIHQDHLSKQRQFGAQQEKEVAFYLKREFADNPDILVINDLRFSHKGEYSQIDHLLVHRFGFVLIESKSIYGQVRVNKDGEWSRGYQGNWQGMPSPLQQLDLQQKNLRNLLFDNVDKMLVKILGRQTYFGMRQWDNLCSVSSTTVLQRESMPQEISSSVVKNEFLGKKLKELCNYSVLKSYITTKPVFSEKEMKAISDFLLSIHEPLIQAGEKNTAIQPETTEPAVTEPKPKYETAPQEQETAKVEQTEPSQAQAPSEGIACNKCGERDKLTNRCLGQIWLLRHLPKLPDQYHDERPMPCLPQPGK</sequence>
<dbReference type="OrthoDB" id="5500241at2"/>
<dbReference type="InterPro" id="IPR011528">
    <property type="entry name" value="NERD"/>
</dbReference>
<dbReference type="RefSeq" id="WP_136852477.1">
    <property type="nucleotide sequence ID" value="NZ_SWCI01000003.1"/>
</dbReference>
<name>A0A4V5NX81_9GAMM</name>
<organism evidence="3 4">
    <name type="scientific">Ferrimonas sediminicola</name>
    <dbReference type="NCBI Taxonomy" id="2569538"/>
    <lineage>
        <taxon>Bacteria</taxon>
        <taxon>Pseudomonadati</taxon>
        <taxon>Pseudomonadota</taxon>
        <taxon>Gammaproteobacteria</taxon>
        <taxon>Alteromonadales</taxon>
        <taxon>Ferrimonadaceae</taxon>
        <taxon>Ferrimonas</taxon>
    </lineage>
</organism>
<feature type="region of interest" description="Disordered" evidence="1">
    <location>
        <begin position="1"/>
        <end position="20"/>
    </location>
</feature>
<feature type="domain" description="NERD" evidence="2">
    <location>
        <begin position="20"/>
        <end position="137"/>
    </location>
</feature>
<accession>A0A4V5NX81</accession>
<dbReference type="Proteomes" id="UP000305674">
    <property type="component" value="Unassembled WGS sequence"/>
</dbReference>
<dbReference type="AlphaFoldDB" id="A0A4V5NX81"/>
<dbReference type="EMBL" id="SWCI01000003">
    <property type="protein sequence ID" value="TKB49929.1"/>
    <property type="molecule type" value="Genomic_DNA"/>
</dbReference>
<evidence type="ECO:0000313" key="4">
    <source>
        <dbReference type="Proteomes" id="UP000305674"/>
    </source>
</evidence>